<name>A0A0B7B3Z1_9EUPU</name>
<dbReference type="AlphaFoldDB" id="A0A0B7B3Z1"/>
<protein>
    <submittedName>
        <fullName evidence="2">Uncharacterized protein</fullName>
    </submittedName>
</protein>
<reference evidence="2" key="1">
    <citation type="submission" date="2014-12" db="EMBL/GenBank/DDBJ databases">
        <title>Insight into the proteome of Arion vulgaris.</title>
        <authorList>
            <person name="Aradska J."/>
            <person name="Bulat T."/>
            <person name="Smidak R."/>
            <person name="Sarate P."/>
            <person name="Gangsoo J."/>
            <person name="Sialana F."/>
            <person name="Bilban M."/>
            <person name="Lubec G."/>
        </authorList>
    </citation>
    <scope>NUCLEOTIDE SEQUENCE</scope>
    <source>
        <tissue evidence="2">Skin</tissue>
    </source>
</reference>
<proteinExistence type="predicted"/>
<gene>
    <name evidence="2" type="primary">ORF156640</name>
    <name evidence="1" type="synonym">ORF156639</name>
</gene>
<evidence type="ECO:0000313" key="1">
    <source>
        <dbReference type="EMBL" id="CEK86975.1"/>
    </source>
</evidence>
<dbReference type="EMBL" id="HACG01040110">
    <property type="protein sequence ID" value="CEK86975.1"/>
    <property type="molecule type" value="Transcribed_RNA"/>
</dbReference>
<dbReference type="EMBL" id="HACG01040111">
    <property type="protein sequence ID" value="CEK86976.1"/>
    <property type="molecule type" value="Transcribed_RNA"/>
</dbReference>
<evidence type="ECO:0000313" key="2">
    <source>
        <dbReference type="EMBL" id="CEK86976.1"/>
    </source>
</evidence>
<sequence>LWESVKRYLGEGYCRVCEEILGRRLLSESVKRYLGDYHQTRSPESQTKHGKG</sequence>
<accession>A0A0B7B3Z1</accession>
<feature type="non-terminal residue" evidence="2">
    <location>
        <position position="1"/>
    </location>
</feature>
<organism evidence="2">
    <name type="scientific">Arion vulgaris</name>
    <dbReference type="NCBI Taxonomy" id="1028688"/>
    <lineage>
        <taxon>Eukaryota</taxon>
        <taxon>Metazoa</taxon>
        <taxon>Spiralia</taxon>
        <taxon>Lophotrochozoa</taxon>
        <taxon>Mollusca</taxon>
        <taxon>Gastropoda</taxon>
        <taxon>Heterobranchia</taxon>
        <taxon>Euthyneura</taxon>
        <taxon>Panpulmonata</taxon>
        <taxon>Eupulmonata</taxon>
        <taxon>Stylommatophora</taxon>
        <taxon>Helicina</taxon>
        <taxon>Arionoidea</taxon>
        <taxon>Arionidae</taxon>
        <taxon>Arion</taxon>
    </lineage>
</organism>